<evidence type="ECO:0000313" key="2">
    <source>
        <dbReference type="Proteomes" id="UP001642487"/>
    </source>
</evidence>
<dbReference type="EMBL" id="OZ021736">
    <property type="protein sequence ID" value="CAK9316277.1"/>
    <property type="molecule type" value="Genomic_DNA"/>
</dbReference>
<accession>A0ABP0Y730</accession>
<name>A0ABP0Y730_9ROSI</name>
<keyword evidence="2" id="KW-1185">Reference proteome</keyword>
<organism evidence="1 2">
    <name type="scientific">Citrullus colocynthis</name>
    <name type="common">colocynth</name>
    <dbReference type="NCBI Taxonomy" id="252529"/>
    <lineage>
        <taxon>Eukaryota</taxon>
        <taxon>Viridiplantae</taxon>
        <taxon>Streptophyta</taxon>
        <taxon>Embryophyta</taxon>
        <taxon>Tracheophyta</taxon>
        <taxon>Spermatophyta</taxon>
        <taxon>Magnoliopsida</taxon>
        <taxon>eudicotyledons</taxon>
        <taxon>Gunneridae</taxon>
        <taxon>Pentapetalae</taxon>
        <taxon>rosids</taxon>
        <taxon>fabids</taxon>
        <taxon>Cucurbitales</taxon>
        <taxon>Cucurbitaceae</taxon>
        <taxon>Benincaseae</taxon>
        <taxon>Citrullus</taxon>
    </lineage>
</organism>
<dbReference type="Proteomes" id="UP001642487">
    <property type="component" value="Chromosome 2"/>
</dbReference>
<protein>
    <submittedName>
        <fullName evidence="1">Uncharacterized protein</fullName>
    </submittedName>
</protein>
<sequence length="69" mass="7582">MFKQKRTVRLASVGCCKSNWAPSQQYGAFPELPGAQANCGYDQTLQVTPVIADELLLGVEFPGNFSRFV</sequence>
<gene>
    <name evidence="1" type="ORF">CITCOLO1_LOCUS8136</name>
</gene>
<proteinExistence type="predicted"/>
<evidence type="ECO:0000313" key="1">
    <source>
        <dbReference type="EMBL" id="CAK9316277.1"/>
    </source>
</evidence>
<reference evidence="1 2" key="1">
    <citation type="submission" date="2024-03" db="EMBL/GenBank/DDBJ databases">
        <authorList>
            <person name="Gkanogiannis A."/>
            <person name="Becerra Lopez-Lavalle L."/>
        </authorList>
    </citation>
    <scope>NUCLEOTIDE SEQUENCE [LARGE SCALE GENOMIC DNA]</scope>
</reference>